<dbReference type="EC" id="2.7.7.108" evidence="8"/>
<feature type="binding site" evidence="8">
    <location>
        <position position="136"/>
    </location>
    <ligand>
        <name>ATP</name>
        <dbReference type="ChEBI" id="CHEBI:30616"/>
    </ligand>
</feature>
<gene>
    <name evidence="8" type="primary">ydiU</name>
    <name evidence="8" type="synonym">selO</name>
    <name evidence="9" type="ORF">DEH80_05700</name>
</gene>
<accession>A0A363UNB5</accession>
<evidence type="ECO:0000256" key="1">
    <source>
        <dbReference type="ARBA" id="ARBA00009747"/>
    </source>
</evidence>
<dbReference type="EC" id="2.7.7.-" evidence="8"/>
<dbReference type="GO" id="GO:0030145">
    <property type="term" value="F:manganese ion binding"/>
    <property type="evidence" value="ECO:0007669"/>
    <property type="project" value="UniProtKB-UniRule"/>
</dbReference>
<dbReference type="RefSeq" id="WP_109719506.1">
    <property type="nucleotide sequence ID" value="NZ_QEQK01000004.1"/>
</dbReference>
<comment type="caution">
    <text evidence="9">The sequence shown here is derived from an EMBL/GenBank/DDBJ whole genome shotgun (WGS) entry which is preliminary data.</text>
</comment>
<feature type="binding site" evidence="8">
    <location>
        <position position="271"/>
    </location>
    <ligand>
        <name>Mg(2+)</name>
        <dbReference type="ChEBI" id="CHEBI:18420"/>
    </ligand>
</feature>
<dbReference type="Proteomes" id="UP000251800">
    <property type="component" value="Unassembled WGS sequence"/>
</dbReference>
<feature type="binding site" evidence="8">
    <location>
        <position position="102"/>
    </location>
    <ligand>
        <name>ATP</name>
        <dbReference type="ChEBI" id="CHEBI:30616"/>
    </ligand>
</feature>
<dbReference type="GO" id="GO:0000287">
    <property type="term" value="F:magnesium ion binding"/>
    <property type="evidence" value="ECO:0007669"/>
    <property type="project" value="UniProtKB-UniRule"/>
</dbReference>
<evidence type="ECO:0000256" key="8">
    <source>
        <dbReference type="HAMAP-Rule" id="MF_00692"/>
    </source>
</evidence>
<dbReference type="PANTHER" id="PTHR32057">
    <property type="entry name" value="PROTEIN ADENYLYLTRANSFERASE SELO, MITOCHONDRIAL"/>
    <property type="match status" value="1"/>
</dbReference>
<protein>
    <recommendedName>
        <fullName evidence="8">Protein nucleotidyltransferase YdiU</fullName>
        <ecNumber evidence="8">2.7.7.-</ecNumber>
    </recommendedName>
    <alternativeName>
        <fullName evidence="8">Protein adenylyltransferase YdiU</fullName>
        <ecNumber evidence="8">2.7.7.108</ecNumber>
    </alternativeName>
    <alternativeName>
        <fullName evidence="8">Protein uridylyltransferase YdiU</fullName>
        <ecNumber evidence="8">2.7.7.-</ecNumber>
    </alternativeName>
</protein>
<keyword evidence="4 8" id="KW-0479">Metal-binding</keyword>
<evidence type="ECO:0000256" key="5">
    <source>
        <dbReference type="ARBA" id="ARBA00022741"/>
    </source>
</evidence>
<evidence type="ECO:0000256" key="2">
    <source>
        <dbReference type="ARBA" id="ARBA00022679"/>
    </source>
</evidence>
<keyword evidence="5 8" id="KW-0547">Nucleotide-binding</keyword>
<dbReference type="GO" id="GO:0005524">
    <property type="term" value="F:ATP binding"/>
    <property type="evidence" value="ECO:0007669"/>
    <property type="project" value="UniProtKB-UniRule"/>
</dbReference>
<comment type="catalytic activity">
    <reaction evidence="8">
        <text>L-histidyl-[protein] + UTP = N(tele)-(5'-uridylyl)-L-histidyl-[protein] + diphosphate</text>
        <dbReference type="Rhea" id="RHEA:83891"/>
        <dbReference type="Rhea" id="RHEA-COMP:9745"/>
        <dbReference type="Rhea" id="RHEA-COMP:20239"/>
        <dbReference type="ChEBI" id="CHEBI:29979"/>
        <dbReference type="ChEBI" id="CHEBI:33019"/>
        <dbReference type="ChEBI" id="CHEBI:46398"/>
        <dbReference type="ChEBI" id="CHEBI:233474"/>
    </reaction>
</comment>
<dbReference type="AlphaFoldDB" id="A0A363UNB5"/>
<keyword evidence="7 8" id="KW-0460">Magnesium</keyword>
<dbReference type="PANTHER" id="PTHR32057:SF14">
    <property type="entry name" value="PROTEIN ADENYLYLTRANSFERASE SELO, MITOCHONDRIAL"/>
    <property type="match status" value="1"/>
</dbReference>
<organism evidence="9 10">
    <name type="scientific">Abyssibacter profundi</name>
    <dbReference type="NCBI Taxonomy" id="2182787"/>
    <lineage>
        <taxon>Bacteria</taxon>
        <taxon>Pseudomonadati</taxon>
        <taxon>Pseudomonadota</taxon>
        <taxon>Gammaproteobacteria</taxon>
        <taxon>Chromatiales</taxon>
        <taxon>Oceanococcaceae</taxon>
        <taxon>Abyssibacter</taxon>
    </lineage>
</organism>
<comment type="catalytic activity">
    <reaction evidence="8">
        <text>L-seryl-[protein] + UTP = O-(5'-uridylyl)-L-seryl-[protein] + diphosphate</text>
        <dbReference type="Rhea" id="RHEA:64604"/>
        <dbReference type="Rhea" id="RHEA-COMP:9863"/>
        <dbReference type="Rhea" id="RHEA-COMP:16635"/>
        <dbReference type="ChEBI" id="CHEBI:29999"/>
        <dbReference type="ChEBI" id="CHEBI:33019"/>
        <dbReference type="ChEBI" id="CHEBI:46398"/>
        <dbReference type="ChEBI" id="CHEBI:156051"/>
    </reaction>
</comment>
<evidence type="ECO:0000256" key="6">
    <source>
        <dbReference type="ARBA" id="ARBA00022840"/>
    </source>
</evidence>
<comment type="catalytic activity">
    <reaction evidence="8">
        <text>L-tyrosyl-[protein] + UTP = O-(5'-uridylyl)-L-tyrosyl-[protein] + diphosphate</text>
        <dbReference type="Rhea" id="RHEA:83887"/>
        <dbReference type="Rhea" id="RHEA-COMP:10136"/>
        <dbReference type="Rhea" id="RHEA-COMP:20238"/>
        <dbReference type="ChEBI" id="CHEBI:33019"/>
        <dbReference type="ChEBI" id="CHEBI:46398"/>
        <dbReference type="ChEBI" id="CHEBI:46858"/>
        <dbReference type="ChEBI" id="CHEBI:90602"/>
    </reaction>
</comment>
<feature type="binding site" evidence="8">
    <location>
        <position position="193"/>
    </location>
    <ligand>
        <name>ATP</name>
        <dbReference type="ChEBI" id="CHEBI:30616"/>
    </ligand>
</feature>
<comment type="catalytic activity">
    <reaction evidence="8">
        <text>L-seryl-[protein] + ATP = 3-O-(5'-adenylyl)-L-seryl-[protein] + diphosphate</text>
        <dbReference type="Rhea" id="RHEA:58120"/>
        <dbReference type="Rhea" id="RHEA-COMP:9863"/>
        <dbReference type="Rhea" id="RHEA-COMP:15073"/>
        <dbReference type="ChEBI" id="CHEBI:29999"/>
        <dbReference type="ChEBI" id="CHEBI:30616"/>
        <dbReference type="ChEBI" id="CHEBI:33019"/>
        <dbReference type="ChEBI" id="CHEBI:142516"/>
        <dbReference type="EC" id="2.7.7.108"/>
    </reaction>
</comment>
<dbReference type="OrthoDB" id="9776281at2"/>
<evidence type="ECO:0000256" key="7">
    <source>
        <dbReference type="ARBA" id="ARBA00022842"/>
    </source>
</evidence>
<keyword evidence="3 8" id="KW-0548">Nucleotidyltransferase</keyword>
<sequence>MTPALVHRYLDALPGDATGGHHPRVVEHAAYSLVEPTPVRAPSLLAWSDALAKDFGLARPDTTDSSWLDVLAGNRRWPGTRPYANCYGGHQFGHWAGQLGDGRAITLGEFIDRSGRIHEFQLKGAGPTPYSRGADGRAVLRSSLREFICSEAMHALGVPTTRALSLVATGEQVVRDMFYDGHPAPEPGAIVCRVAPSFLRLGSYELPAARGDHDLLRRMVQYTISEHEPTIDPQSPEAVSQWFDAVCRRTAALVVEWTRVGFVHGVMNTDNLSIHGLTIDYGPYGWLEPYEPNWTPNTTDAQMRRYCFGRQPSIAQWNLSRFGGALAPLVDNTEALEAGLERYAQVYEASARQMYADKLGLAALEGAEDEALLSDLFKLMQQTETDYCLFFRCLAEVPAEGAPDSLRALFEPAYYRADDLRGPVGDALLAWLARYQARIGRHPSEQRREAMNAVNPLYVPRNYLAQQAIEAAEQGDLSELERLCAVLSQPYSAQPGAARYAARRPDWARHRPGCAALSCSS</sequence>
<evidence type="ECO:0000313" key="10">
    <source>
        <dbReference type="Proteomes" id="UP000251800"/>
    </source>
</evidence>
<comment type="catalytic activity">
    <reaction evidence="8">
        <text>L-tyrosyl-[protein] + ATP = O-(5'-adenylyl)-L-tyrosyl-[protein] + diphosphate</text>
        <dbReference type="Rhea" id="RHEA:54288"/>
        <dbReference type="Rhea" id="RHEA-COMP:10136"/>
        <dbReference type="Rhea" id="RHEA-COMP:13846"/>
        <dbReference type="ChEBI" id="CHEBI:30616"/>
        <dbReference type="ChEBI" id="CHEBI:33019"/>
        <dbReference type="ChEBI" id="CHEBI:46858"/>
        <dbReference type="ChEBI" id="CHEBI:83624"/>
        <dbReference type="EC" id="2.7.7.108"/>
    </reaction>
</comment>
<keyword evidence="10" id="KW-1185">Reference proteome</keyword>
<feature type="binding site" evidence="8">
    <location>
        <position position="200"/>
    </location>
    <ligand>
        <name>ATP</name>
        <dbReference type="ChEBI" id="CHEBI:30616"/>
    </ligand>
</feature>
<dbReference type="InterPro" id="IPR003846">
    <property type="entry name" value="SelO"/>
</dbReference>
<comment type="catalytic activity">
    <reaction evidence="8">
        <text>L-threonyl-[protein] + ATP = 3-O-(5'-adenylyl)-L-threonyl-[protein] + diphosphate</text>
        <dbReference type="Rhea" id="RHEA:54292"/>
        <dbReference type="Rhea" id="RHEA-COMP:11060"/>
        <dbReference type="Rhea" id="RHEA-COMP:13847"/>
        <dbReference type="ChEBI" id="CHEBI:30013"/>
        <dbReference type="ChEBI" id="CHEBI:30616"/>
        <dbReference type="ChEBI" id="CHEBI:33019"/>
        <dbReference type="ChEBI" id="CHEBI:138113"/>
        <dbReference type="EC" id="2.7.7.108"/>
    </reaction>
</comment>
<dbReference type="Pfam" id="PF02696">
    <property type="entry name" value="SelO"/>
    <property type="match status" value="1"/>
</dbReference>
<comment type="cofactor">
    <cofactor evidence="8">
        <name>Mg(2+)</name>
        <dbReference type="ChEBI" id="CHEBI:18420"/>
    </cofactor>
    <cofactor evidence="8">
        <name>Mn(2+)</name>
        <dbReference type="ChEBI" id="CHEBI:29035"/>
    </cofactor>
</comment>
<proteinExistence type="inferred from homology"/>
<keyword evidence="2 8" id="KW-0808">Transferase</keyword>
<keyword evidence="6 8" id="KW-0067">ATP-binding</keyword>
<feature type="binding site" evidence="8">
    <location>
        <position position="103"/>
    </location>
    <ligand>
        <name>ATP</name>
        <dbReference type="ChEBI" id="CHEBI:30616"/>
    </ligand>
</feature>
<comment type="similarity">
    <text evidence="1 8">Belongs to the SELO family.</text>
</comment>
<evidence type="ECO:0000313" key="9">
    <source>
        <dbReference type="EMBL" id="PWN56907.1"/>
    </source>
</evidence>
<feature type="binding site" evidence="8">
    <location>
        <position position="280"/>
    </location>
    <ligand>
        <name>ATP</name>
        <dbReference type="ChEBI" id="CHEBI:30616"/>
    </ligand>
</feature>
<dbReference type="NCBIfam" id="NF000658">
    <property type="entry name" value="PRK00029.1"/>
    <property type="match status" value="1"/>
</dbReference>
<evidence type="ECO:0000256" key="3">
    <source>
        <dbReference type="ARBA" id="ARBA00022695"/>
    </source>
</evidence>
<feature type="binding site" evidence="8">
    <location>
        <position position="100"/>
    </location>
    <ligand>
        <name>ATP</name>
        <dbReference type="ChEBI" id="CHEBI:30616"/>
    </ligand>
</feature>
<reference evidence="9 10" key="1">
    <citation type="submission" date="2018-05" db="EMBL/GenBank/DDBJ databases">
        <title>Abyssibacter profundi OUC007T gen. nov., sp. nov, a marine bacterium isolated from seawater of the Mariana Trench.</title>
        <authorList>
            <person name="Zhou S."/>
        </authorList>
    </citation>
    <scope>NUCLEOTIDE SEQUENCE [LARGE SCALE GENOMIC DNA]</scope>
    <source>
        <strain evidence="9 10">OUC007</strain>
    </source>
</reference>
<feature type="active site" description="Proton acceptor" evidence="8">
    <location>
        <position position="270"/>
    </location>
</feature>
<feature type="binding site" evidence="8">
    <location>
        <position position="135"/>
    </location>
    <ligand>
        <name>ATP</name>
        <dbReference type="ChEBI" id="CHEBI:30616"/>
    </ligand>
</feature>
<evidence type="ECO:0000256" key="4">
    <source>
        <dbReference type="ARBA" id="ARBA00022723"/>
    </source>
</evidence>
<comment type="function">
    <text evidence="8">Nucleotidyltransferase involved in the post-translational modification of proteins. It can catalyze the addition of adenosine monophosphate (AMP) or uridine monophosphate (UMP) to a protein, resulting in modifications known as AMPylation and UMPylation.</text>
</comment>
<dbReference type="EMBL" id="QEQK01000004">
    <property type="protein sequence ID" value="PWN56907.1"/>
    <property type="molecule type" value="Genomic_DNA"/>
</dbReference>
<dbReference type="GO" id="GO:0070733">
    <property type="term" value="F:AMPylase activity"/>
    <property type="evidence" value="ECO:0007669"/>
    <property type="project" value="UniProtKB-EC"/>
</dbReference>
<feature type="binding site" evidence="8">
    <location>
        <position position="123"/>
    </location>
    <ligand>
        <name>ATP</name>
        <dbReference type="ChEBI" id="CHEBI:30616"/>
    </ligand>
</feature>
<feature type="binding site" evidence="8">
    <location>
        <position position="280"/>
    </location>
    <ligand>
        <name>Mg(2+)</name>
        <dbReference type="ChEBI" id="CHEBI:18420"/>
    </ligand>
</feature>
<name>A0A363UNB5_9GAMM</name>
<keyword evidence="8" id="KW-0464">Manganese</keyword>
<dbReference type="HAMAP" id="MF_00692">
    <property type="entry name" value="SelO"/>
    <property type="match status" value="1"/>
</dbReference>